<evidence type="ECO:0000313" key="6">
    <source>
        <dbReference type="EMBL" id="KAF2712760.1"/>
    </source>
</evidence>
<evidence type="ECO:0000256" key="3">
    <source>
        <dbReference type="SAM" id="MobiDB-lite"/>
    </source>
</evidence>
<evidence type="ECO:0008006" key="8">
    <source>
        <dbReference type="Google" id="ProtNLM"/>
    </source>
</evidence>
<dbReference type="InterPro" id="IPR001789">
    <property type="entry name" value="Sig_transdc_resp-reg_receiver"/>
</dbReference>
<dbReference type="EMBL" id="MU005766">
    <property type="protein sequence ID" value="KAF2712760.1"/>
    <property type="molecule type" value="Genomic_DNA"/>
</dbReference>
<dbReference type="Gene3D" id="3.30.565.10">
    <property type="entry name" value="Histidine kinase-like ATPase, C-terminal domain"/>
    <property type="match status" value="1"/>
</dbReference>
<sequence length="1189" mass="132972">MWHTIRTQSTACITYASTVWVPYLIGGRWGVLQSVLHCSQMGHPDTVALPMDTFRDTRRRKRWRNPSLKTQVLATPSLDTDRHLRPRKRYRHASQEETSPASSLTLGLARTYLPPQLPDLGTVLRGNGRFDDWTRSGLSVTSECSGFVKFLRDYDWSQTVIGPMEGWTAPIRQSVYTMMSNPKARCIYFGHEDPIMLYNDACSKLLGNLHPAAMGVSGAVGAGDAWKFKFKYVKDVMSDGRAREQQDLLHSLPRDNLPLQESYFSWSIMPLVDDQGHIFGALKEIRETTEAVLAKRRNDTVKKARDMLKLVQPGVKIGTFWTEARKVIDSNLQDFPFCLMYSIPQDLHSEKVRLAAVEDVVPSPLKLESAIGLQSDHELVLDQIDVRGSGHHPLSKYFRSTWMTGEPTLLKVSDGTLPEALRIAIDDRGFGTVCHSAILHPIRGLADSGDIGFILTGLNPQRPLDIPYSEFLRVLIDQFVKIATSITVQEEREKVMLIRKRAEEQERLFQRLAQVAPGGLALVEADTGRLRFYNTTFEALINLKADENLSWDNRIPKHPDDITKSEKIWDRLVSTLSKQKETHFQFRVQMDMATSADANKPEDWKWIHAYASIERDNMGFVKWVILFLTDVTPQFEEQGKRLEDALETKRQSENFIDMTCHEMRNPLSAIIQSADGILASFDADTADALSPSNSHVLSEVQASVIDSVQTILLCAQHQKRIVDDTLTLSKLESNLLLIAPDRMQPVSLIERALQMYDAELTDAAIAWSISVDESYKGLNIDHVLLDASRLLQILINLLTNAIKFTRNRDEKRIDIVLSASLEPPSAGTRDLEFITPRASHVDIFASPEWGKGQEMYLQFEVRDTGKGLTAEEISRLFSRFQQASAKTASQHGGSGLGLFISRELAELQGGQIGVSSVAGKGTTFAFYTKVRRYQPEVSDDKATSESASDIPGVQPLQKPNAVSMTYSDAVMATACEEATKPLEPSDLHVLLVEDSIINQKVTAIGLRKKGCTVHVANHGVECLEFLEKCCYRQHSVPKIKINDELLIDSELIAPRIPLSVILLDQEMPVMDGLTCVRRIREMQRTGDLSGHIPVIACTGNARREKVSLSLEAGMDEVVTKPFRINELIPKMFETIQKIKASEARKLSTDSNDSNGSGTSIEPASGESPYSVSTATSCSSAEEEEEEEER</sequence>
<proteinExistence type="predicted"/>
<dbReference type="SMART" id="SM00448">
    <property type="entry name" value="REC"/>
    <property type="match status" value="1"/>
</dbReference>
<feature type="compositionally biased region" description="Polar residues" evidence="3">
    <location>
        <begin position="1148"/>
        <end position="1179"/>
    </location>
</feature>
<dbReference type="AlphaFoldDB" id="A0A6G1KJ01"/>
<dbReference type="PRINTS" id="PR00344">
    <property type="entry name" value="BCTRLSENSOR"/>
</dbReference>
<dbReference type="SUPFAM" id="SSF55874">
    <property type="entry name" value="ATPase domain of HSP90 chaperone/DNA topoisomerase II/histidine kinase"/>
    <property type="match status" value="1"/>
</dbReference>
<evidence type="ECO:0000256" key="1">
    <source>
        <dbReference type="ARBA" id="ARBA00022553"/>
    </source>
</evidence>
<dbReference type="InterPro" id="IPR005467">
    <property type="entry name" value="His_kinase_dom"/>
</dbReference>
<name>A0A6G1KJ01_9PLEO</name>
<dbReference type="Pfam" id="PF00512">
    <property type="entry name" value="HisKA"/>
    <property type="match status" value="1"/>
</dbReference>
<feature type="domain" description="Histidine kinase" evidence="4">
    <location>
        <begin position="658"/>
        <end position="932"/>
    </location>
</feature>
<dbReference type="SUPFAM" id="SSF47384">
    <property type="entry name" value="Homodimeric domain of signal transducing histidine kinase"/>
    <property type="match status" value="1"/>
</dbReference>
<gene>
    <name evidence="6" type="ORF">K504DRAFT_427362</name>
</gene>
<dbReference type="PANTHER" id="PTHR43719:SF30">
    <property type="entry name" value="TWO-COMPONENT SYSTEM RESPONSE REGULATOR"/>
    <property type="match status" value="1"/>
</dbReference>
<dbReference type="SUPFAM" id="SSF55785">
    <property type="entry name" value="PYP-like sensor domain (PAS domain)"/>
    <property type="match status" value="1"/>
</dbReference>
<organism evidence="6 7">
    <name type="scientific">Pleomassaria siparia CBS 279.74</name>
    <dbReference type="NCBI Taxonomy" id="1314801"/>
    <lineage>
        <taxon>Eukaryota</taxon>
        <taxon>Fungi</taxon>
        <taxon>Dikarya</taxon>
        <taxon>Ascomycota</taxon>
        <taxon>Pezizomycotina</taxon>
        <taxon>Dothideomycetes</taxon>
        <taxon>Pleosporomycetidae</taxon>
        <taxon>Pleosporales</taxon>
        <taxon>Pleomassariaceae</taxon>
        <taxon>Pleomassaria</taxon>
    </lineage>
</organism>
<reference evidence="6" key="1">
    <citation type="journal article" date="2020" name="Stud. Mycol.">
        <title>101 Dothideomycetes genomes: a test case for predicting lifestyles and emergence of pathogens.</title>
        <authorList>
            <person name="Haridas S."/>
            <person name="Albert R."/>
            <person name="Binder M."/>
            <person name="Bloem J."/>
            <person name="Labutti K."/>
            <person name="Salamov A."/>
            <person name="Andreopoulos B."/>
            <person name="Baker S."/>
            <person name="Barry K."/>
            <person name="Bills G."/>
            <person name="Bluhm B."/>
            <person name="Cannon C."/>
            <person name="Castanera R."/>
            <person name="Culley D."/>
            <person name="Daum C."/>
            <person name="Ezra D."/>
            <person name="Gonzalez J."/>
            <person name="Henrissat B."/>
            <person name="Kuo A."/>
            <person name="Liang C."/>
            <person name="Lipzen A."/>
            <person name="Lutzoni F."/>
            <person name="Magnuson J."/>
            <person name="Mondo S."/>
            <person name="Nolan M."/>
            <person name="Ohm R."/>
            <person name="Pangilinan J."/>
            <person name="Park H.-J."/>
            <person name="Ramirez L."/>
            <person name="Alfaro M."/>
            <person name="Sun H."/>
            <person name="Tritt A."/>
            <person name="Yoshinaga Y."/>
            <person name="Zwiers L.-H."/>
            <person name="Turgeon B."/>
            <person name="Goodwin S."/>
            <person name="Spatafora J."/>
            <person name="Crous P."/>
            <person name="Grigoriev I."/>
        </authorList>
    </citation>
    <scope>NUCLEOTIDE SEQUENCE</scope>
    <source>
        <strain evidence="6">CBS 279.74</strain>
    </source>
</reference>
<protein>
    <recommendedName>
        <fullName evidence="8">Histidine kinase HHK15p</fullName>
    </recommendedName>
</protein>
<feature type="domain" description="Response regulatory" evidence="5">
    <location>
        <begin position="988"/>
        <end position="1135"/>
    </location>
</feature>
<evidence type="ECO:0000259" key="5">
    <source>
        <dbReference type="PROSITE" id="PS50110"/>
    </source>
</evidence>
<evidence type="ECO:0000313" key="7">
    <source>
        <dbReference type="Proteomes" id="UP000799428"/>
    </source>
</evidence>
<accession>A0A6G1KJ01</accession>
<dbReference type="InterPro" id="IPR036097">
    <property type="entry name" value="HisK_dim/P_sf"/>
</dbReference>
<dbReference type="InterPro" id="IPR050956">
    <property type="entry name" value="2C_system_His_kinase"/>
</dbReference>
<dbReference type="InterPro" id="IPR011006">
    <property type="entry name" value="CheY-like_superfamily"/>
</dbReference>
<dbReference type="PROSITE" id="PS50110">
    <property type="entry name" value="RESPONSE_REGULATORY"/>
    <property type="match status" value="1"/>
</dbReference>
<dbReference type="PROSITE" id="PS50109">
    <property type="entry name" value="HIS_KIN"/>
    <property type="match status" value="1"/>
</dbReference>
<dbReference type="InterPro" id="IPR035965">
    <property type="entry name" value="PAS-like_dom_sf"/>
</dbReference>
<dbReference type="GO" id="GO:0000155">
    <property type="term" value="F:phosphorelay sensor kinase activity"/>
    <property type="evidence" value="ECO:0007669"/>
    <property type="project" value="InterPro"/>
</dbReference>
<keyword evidence="1 2" id="KW-0597">Phosphoprotein</keyword>
<dbReference type="InterPro" id="IPR003594">
    <property type="entry name" value="HATPase_dom"/>
</dbReference>
<dbReference type="SMART" id="SM00388">
    <property type="entry name" value="HisKA"/>
    <property type="match status" value="1"/>
</dbReference>
<dbReference type="Proteomes" id="UP000799428">
    <property type="component" value="Unassembled WGS sequence"/>
</dbReference>
<dbReference type="InterPro" id="IPR036890">
    <property type="entry name" value="HATPase_C_sf"/>
</dbReference>
<dbReference type="InterPro" id="IPR004358">
    <property type="entry name" value="Sig_transdc_His_kin-like_C"/>
</dbReference>
<dbReference type="CDD" id="cd00082">
    <property type="entry name" value="HisKA"/>
    <property type="match status" value="1"/>
</dbReference>
<dbReference type="Gene3D" id="3.40.50.2300">
    <property type="match status" value="1"/>
</dbReference>
<evidence type="ECO:0000259" key="4">
    <source>
        <dbReference type="PROSITE" id="PS50109"/>
    </source>
</evidence>
<dbReference type="Pfam" id="PF00072">
    <property type="entry name" value="Response_reg"/>
    <property type="match status" value="1"/>
</dbReference>
<dbReference type="Gene3D" id="1.10.287.130">
    <property type="match status" value="1"/>
</dbReference>
<feature type="region of interest" description="Disordered" evidence="3">
    <location>
        <begin position="1143"/>
        <end position="1189"/>
    </location>
</feature>
<feature type="compositionally biased region" description="Acidic residues" evidence="3">
    <location>
        <begin position="1180"/>
        <end position="1189"/>
    </location>
</feature>
<dbReference type="Gene3D" id="3.30.450.20">
    <property type="entry name" value="PAS domain"/>
    <property type="match status" value="2"/>
</dbReference>
<feature type="modified residue" description="4-aspartylphosphate" evidence="2">
    <location>
        <position position="1064"/>
    </location>
</feature>
<dbReference type="SUPFAM" id="SSF52172">
    <property type="entry name" value="CheY-like"/>
    <property type="match status" value="1"/>
</dbReference>
<evidence type="ECO:0000256" key="2">
    <source>
        <dbReference type="PROSITE-ProRule" id="PRU00169"/>
    </source>
</evidence>
<dbReference type="InterPro" id="IPR003661">
    <property type="entry name" value="HisK_dim/P_dom"/>
</dbReference>
<dbReference type="OrthoDB" id="60033at2759"/>
<dbReference type="PANTHER" id="PTHR43719">
    <property type="entry name" value="TWO-COMPONENT HISTIDINE KINASE"/>
    <property type="match status" value="1"/>
</dbReference>
<keyword evidence="7" id="KW-1185">Reference proteome</keyword>
<dbReference type="SMART" id="SM00387">
    <property type="entry name" value="HATPase_c"/>
    <property type="match status" value="1"/>
</dbReference>
<dbReference type="CDD" id="cd17546">
    <property type="entry name" value="REC_hyHK_CKI1_RcsC-like"/>
    <property type="match status" value="1"/>
</dbReference>
<dbReference type="Pfam" id="PF02518">
    <property type="entry name" value="HATPase_c"/>
    <property type="match status" value="1"/>
</dbReference>